<dbReference type="Pfam" id="PF00698">
    <property type="entry name" value="Acyl_transf_1"/>
    <property type="match status" value="3"/>
</dbReference>
<sequence length="4535" mass="468908">AGPADRGGLAARLAGLPPAERDRVVETLVRTHAAVVLGHDTAGAVPAGKAFRELGFDSLTAVELRNRLAAATGLALPATVVFDHPTSSGLAAHLLTRLTGAEGPAPVATVAPARDEEPVAVVGMACRFGGGIRSPEDLWRLVLDGGDVITGFPTDRGWPLADLYDPEPGTPGRSYVRDGGFLHEAGEFDAGLFGISPREALATDPQQRLLLEVAWEALERAGIDPTSLRGSATGVFAGATQNGYGADAGDAAAGLESHLLTGTTGSVASGRLSYAFGLEGPSLTVDTGCSSALVAMHLAVRSLRGGESTLALAGGVAVMANADAFVAFSQQRGLAPDGRCKPFADTADGTAWSEGCALVVLERLSDARANGHPVLALLRGTAVNSDGASNGLTAPNGPSQQRVLRAALADAGLKPSDVDLVEGHGTGTTLGDPIEAQAILAAYGRERSHPLLLGSVKSNLGHTQAAAGAAGVLKAVLALRHAVVPPSLYAENPSSHVDWSAGAVELAAANRPWPEVDRPRRAGVSSFGVSGTNAHVILEQAPACEPAGERPARRGVPIVLSGHTAAATAAQADALADHLAADPDLALVDVGAALVTGRAALRHRVALVPADRDALVADLRRLARFEAVSGALLGVAPADPAPVAFVFPGQGSQWAGMAVDLLAEPVFAERLAECGAALAEHVDWSLLEVLRSGRDLDRVDVVQPALWAVMVSLAELWRAHGVVPAAVLGHSQGEIAAACVAGGLSLADGALVVARRSRALTALAGLGGMVSVPLRADEVPVAAGVSVAAVNGPRSTVLSGEPAALERVLAEVDGARRVPVDYASHSAQVEAIRDRLLADLAPVRPRAAEVPFHSSVTGGQLDTRELAAGYWYDNLRRTVLFDQATRSAMAAGAGLFVEVSPHPVIAVGMQETLEGSEAAVVGTLRRDDGGPARFHAALAEAHVRGAAVDWTPVFAGARRVDLPTYRFQRERYWLAGGASAVPRRQDDLYRIDWRRVPVADARAGEVAVHRVRRPDGADPARAVREATAEVLGRLTTWLAEEPEHARLAVLTRAAVAVDDRDADPDPVLAAVWGLVRSAQAEHPNRFQLVDTDTDTGADADADAELGPALATGEPELALRGGTVLVPRLAALARHGSAPDLGGGTVLVTGGTGGLGRSLATHLVDTHGVREVVLASRSGDDGSDLGRGVRALVCDVSDRAALARLLADLPDLTAVVHAAGVLHDAVLANLDGPALDRVLAPKVDAALHLHELTRDRDLVAFVLFSSAAGVLGAAGQANYAAANAFLDALADTRRRAGLPATSLAWGYWALGTGMTRADTRRIAANGLRALSESDGHALFDAALTRPEAVLVPAAFDTAATPAAVPAVLRDLLAAPEPAVEDTDPVGLVLGHTAAVLGHAEAAAVEPDRAFRELGFDSLMAVELRNRLAAATGRRLPATLVFDHPTPAALARHLGGAGSPVAGAPSAPAALDEPVAIVGMACRLPGGVHTPEELWELLAAGTDAISEFPADRGWDVDRLYHPDPDRAGHSYVRHGYFLHDAAEFDADFFGISPREAVSMDPQQRLVLESAWEALQRAGVDPTALRGSRTGVFTGSNGQDYAGLVPTDDYLATGTSASVLSGRVAYTLGLAGPALTVDTACSSSLVALHLAAQSLRQGECDLALAGGASVMATPRAFLAFSRQRGLSPDGRCKAFADTADGTGWGEGCGVVVLERLSDARANGHPVLALLRGSAVNSDGASNGLTAPSGPAQQRVIAQALANAGLRPSDVDVVEAHGTGTALGDPIEAQAVLAAYGQDRERPLLLGSVKSNIGHTQAAAGIAGVLKVVLALRAGTVPATLHADTPTSEVDWTAGAVELVGATRPWPETGRPRRAGVSSFGVSGTNAHVVIEQAEPVTEPAQSGVEPPCWPVLLSARTASALAAGAARLLSHVDTHPLAELAASTVTAGRPFEHRAVAVVRDAQALRHALTALAADEPAAGLVRGTAGRATGMALLFSGQGAQRTGMGRELAAAFPAYADALAEVCAAFEPEVAEAVIGGAPLDGTDLAQPALFATEVALYRLLERCGVGADHLLGHSLGELVAVHVSGMLDLADAAELVTARGRLMAGLPAGGAMVAVAATEAEVAATLVGTATIGAVNGPGATVVSGDEADVLAVAEHWSAAGRRTRRLPVAHAFHSARMDPVLPALADLGARLTPRAPAVPVVGNRTGRPLEALPADHWARHARETVRFGDGIRWLAEQGTRTLVEVGPDAVLAPAARESLPAEIADEVTVVATQRRDRSEPDALLTALAELHVRGLPVDLTVLTGRRRRVPLPTYPFQRTRYWPAATAPPAGEGWRYRVGWQPLPTTGTARPLTGWLVCGPREEPTTAALVARGATAVDLVDAELVASAEPTGLVVTGDRPPAELLDLLQTVAAAGEPLRLWLATSGAVRVGPADRELRPEAAMTWGLGRVFGLEYPRQWGGLVDLPAEPDERAFDRLAAVLSAAGEEDQVAVRPSGVHARRLRRADTAGEPAWRARGTVLVTGGAGGIGRHVARWLAAAGAEHVVLLGRSGAGADLDLDLDVPVTAVACDVADRAALAGVLAGLPDLTAVFHAAGVSAVRPLIDTGPDELAEVLRAKVTGAANLHELTADRDLDAFVLFSSVAGVWGSGGQGPYAAANSYLDALAEHRHALGLPATAVAWGPWAGEGMLGADQESEQRLRRQGLVPMPPERAVAELHSALDRAEPAVVVADVDWPRFATLFTAARPRPLLADLPAAVPPAAPETPVTPGPAAGGPDLAVLVPATIAAVLGHASPAAVPLDRPLGELGVDSLTALEIRSRLAEATGRPLPATLVFDHPTARALLEHLSGESARTGPAAPTRTDEPIAIVAMSCRFPGGLDTPEELWRFVAAGGDAIGPFPTDRGWDTATLFDPDPDRPGTSYVREGGFLYDAAGFDAEFFGISPREALAMDPQQRLLLETAWEAFERAGVVPAAARGSRTGVFVGAGFQGYLGTDLREAPEGLEGHLLTGNAGSVTSGRLAYAFGLTGPAVTVDTACSSSLVALHLAARALHDGECELALVAGATVMATPDAFVGFSRQRGLAPDGRCKPFAAGADGTAWSEGVGVLLVERLSDARRNGHPVLALVRGSATNSDGASTGLTVPNGPSQQQVIRGALAAAGLEPSEVDVVEAHGTGTALGDPIEAEAVLATYGRERGHPLLLGSVKSNLGHTQAASGLAGIIKAVLAMRHGTVPATLHVTTPTEHVDWSAGAVELVTAARQWPERGRPRRVGVSSFGVSGTNAHVIVEQGDPEPAGPHPTAAGLVPWVLAGRTADALREQAARLADVAGHPAAVAFSLATTRTTTFEHRAVVLADPSDQETTRARLAALGANRPAPGVVTGRAEGGARVAFLFPGQGSQWVGMAVDLLEDPVFAGRFDECAVALSSFVDWDAREVLGDEVALARVDVVQPVLWAVMVSLAAVWRHYGVEPAAVVGHSQGEIAAACVAGALSLEDGARVVALRSRALTELSGLGGMVSVPLRAREVDLSGGLCVAAVNGPNSTVVSGPPEALAAVLDRYQRARRIPVDYASHSPDVELIRERLLADLAPVTPREPVVPVYSAVDGKATWDAEYWYRNLRQPVEFERATRALLADGHTVLVEVSPHPVLSAPVQDTVDALAPEAAVLGTLHRDDGGRARLLTALAEAHVRGVPVDWHPAIPDAGTVALPTYPFQRKRYWLTRRAAARDDHPFGSVTPVADGDGALLTGRLSVSTHPWLADHLVGGRVVLPGAAHVELALRAGAECGCQHLDELTMEAPLTLPDDGSVTVQTAVGAPDDTGARPVSVHSRAAPTDPWTRHATGTLSPTRRPSTPDAAVPPDAEPIPLNGLYQELAAAGLAYGPAFRGLRAVRRAGADVHAEVALPADEPGFGVHPALLDAVLHAIAAGRLVPDADRPQVPFAWHGVTLHSTGATAAHARLSAVDGGVALAVTDAFGAPVVTVDRLVLRPLSTERAEPLWRVDWRPVSVAAAPTREVVVHRVRPTGDDPPAATRAALRDVLAVLRTDATVAVITSLATGPDARDLAGAAVWGLVRSAQAESPDRFLLLDTDDPDALTDDRVRELAATGEPQLLLRGGTPLAPRLARTTVTVPDGVLAGPGTVLITGGTGTLGRAVARHLVTAHGVRSLVLLGRTGGDVDLATPDGEPVDVRVLACDVTDRGALATVLDDIDDLSAVVHAAGVLDDALLADLDADRLDRVLAPKADAAWHLHDLTRHRDLRAFVLFSAAAGVFGTAGQANYAAANAALDTLAVLRRAEGLPAVSVAWGLWAERSGMTAHLGAADRDRMARAGVVPLSTSEGLALLDAAVASEDPVPVAVALDQANLTGTSPLLRDLVRPTAAVPAVQLTGLDGADLDRALLTLVRAHAATALGHADPAAVTSRRGFLELGFDSLTAVQLRNRLTAATGLRLPATVVFDHPTPAALAAHLRERLRPEPEPPAEPDLDALTEAIRALRPADAVRLRVLLTDLTDTEMSTLDGDVVAADDEELFGILDDELETP</sequence>
<evidence type="ECO:0000256" key="7">
    <source>
        <dbReference type="PROSITE-ProRule" id="PRU01363"/>
    </source>
</evidence>
<feature type="active site" description="Proton acceptor; for dehydratase activity" evidence="7">
    <location>
        <position position="3758"/>
    </location>
</feature>
<dbReference type="InterPro" id="IPR020806">
    <property type="entry name" value="PKS_PP-bd"/>
</dbReference>
<feature type="domain" description="PKS/mFAS DH" evidence="11">
    <location>
        <begin position="3727"/>
        <end position="3992"/>
    </location>
</feature>
<dbReference type="GO" id="GO:0004312">
    <property type="term" value="F:fatty acid synthase activity"/>
    <property type="evidence" value="ECO:0007669"/>
    <property type="project" value="TreeGrafter"/>
</dbReference>
<dbReference type="Pfam" id="PF08659">
    <property type="entry name" value="KR"/>
    <property type="match status" value="3"/>
</dbReference>
<evidence type="ECO:0000259" key="11">
    <source>
        <dbReference type="PROSITE" id="PS52019"/>
    </source>
</evidence>
<dbReference type="PROSITE" id="PS50075">
    <property type="entry name" value="CARRIER"/>
    <property type="match status" value="4"/>
</dbReference>
<dbReference type="InterPro" id="IPR016036">
    <property type="entry name" value="Malonyl_transacylase_ACP-bd"/>
</dbReference>
<dbReference type="InterPro" id="IPR036736">
    <property type="entry name" value="ACP-like_sf"/>
</dbReference>
<dbReference type="InterPro" id="IPR006162">
    <property type="entry name" value="Ppantetheine_attach_site"/>
</dbReference>
<dbReference type="InterPro" id="IPR042104">
    <property type="entry name" value="PKS_dehydratase_sf"/>
</dbReference>
<feature type="compositionally biased region" description="Polar residues" evidence="8">
    <location>
        <begin position="3837"/>
        <end position="3847"/>
    </location>
</feature>
<dbReference type="SMART" id="SM00822">
    <property type="entry name" value="PKS_KR"/>
    <property type="match status" value="3"/>
</dbReference>
<dbReference type="CDD" id="cd00833">
    <property type="entry name" value="PKS"/>
    <property type="match status" value="3"/>
</dbReference>
<dbReference type="PANTHER" id="PTHR43775">
    <property type="entry name" value="FATTY ACID SYNTHASE"/>
    <property type="match status" value="1"/>
</dbReference>
<dbReference type="InterPro" id="IPR049900">
    <property type="entry name" value="PKS_mFAS_DH"/>
</dbReference>
<dbReference type="STRING" id="1912961.BU204_06435"/>
<dbReference type="InterPro" id="IPR009081">
    <property type="entry name" value="PP-bd_ACP"/>
</dbReference>
<feature type="active site" description="Proton donor; for dehydratase activity" evidence="7">
    <location>
        <position position="3915"/>
    </location>
</feature>
<evidence type="ECO:0000256" key="3">
    <source>
        <dbReference type="ARBA" id="ARBA00022679"/>
    </source>
</evidence>
<feature type="domain" description="Carrier" evidence="9">
    <location>
        <begin position="2776"/>
        <end position="2851"/>
    </location>
</feature>
<dbReference type="PROSITE" id="PS52019">
    <property type="entry name" value="PKS_MFAS_DH"/>
    <property type="match status" value="1"/>
</dbReference>
<dbReference type="Pfam" id="PF21089">
    <property type="entry name" value="PKS_DH_N"/>
    <property type="match status" value="1"/>
</dbReference>
<dbReference type="Gene3D" id="3.30.70.3290">
    <property type="match status" value="3"/>
</dbReference>
<keyword evidence="3" id="KW-0808">Transferase</keyword>
<feature type="domain" description="Ketosynthase family 3 (KS3)" evidence="10">
    <location>
        <begin position="116"/>
        <end position="540"/>
    </location>
</feature>
<dbReference type="InterPro" id="IPR014043">
    <property type="entry name" value="Acyl_transferase_dom"/>
</dbReference>
<dbReference type="SUPFAM" id="SSF55048">
    <property type="entry name" value="Probable ACP-binding domain of malonyl-CoA ACP transacylase"/>
    <property type="match status" value="3"/>
</dbReference>
<dbReference type="Pfam" id="PF00550">
    <property type="entry name" value="PP-binding"/>
    <property type="match status" value="4"/>
</dbReference>
<dbReference type="InterPro" id="IPR036291">
    <property type="entry name" value="NAD(P)-bd_dom_sf"/>
</dbReference>
<dbReference type="InterPro" id="IPR049552">
    <property type="entry name" value="PKS_DH_N"/>
</dbReference>
<evidence type="ECO:0000256" key="5">
    <source>
        <dbReference type="ARBA" id="ARBA00023268"/>
    </source>
</evidence>
<evidence type="ECO:0000256" key="4">
    <source>
        <dbReference type="ARBA" id="ARBA00022737"/>
    </source>
</evidence>
<dbReference type="InterPro" id="IPR020841">
    <property type="entry name" value="PKS_Beta-ketoAc_synthase_dom"/>
</dbReference>
<dbReference type="SUPFAM" id="SSF53901">
    <property type="entry name" value="Thiolase-like"/>
    <property type="match status" value="3"/>
</dbReference>
<dbReference type="InterPro" id="IPR014031">
    <property type="entry name" value="Ketoacyl_synth_C"/>
</dbReference>
<dbReference type="PROSITE" id="PS00606">
    <property type="entry name" value="KS3_1"/>
    <property type="match status" value="3"/>
</dbReference>
<dbReference type="PROSITE" id="PS00012">
    <property type="entry name" value="PHOSPHOPANTETHEINE"/>
    <property type="match status" value="4"/>
</dbReference>
<proteinExistence type="predicted"/>
<name>A0A1Q8CW42_9PSEU</name>
<evidence type="ECO:0000256" key="6">
    <source>
        <dbReference type="ARBA" id="ARBA00023315"/>
    </source>
</evidence>
<dbReference type="InterPro" id="IPR057326">
    <property type="entry name" value="KR_dom"/>
</dbReference>
<dbReference type="Pfam" id="PF14765">
    <property type="entry name" value="PS-DH"/>
    <property type="match status" value="1"/>
</dbReference>
<dbReference type="InterPro" id="IPR016039">
    <property type="entry name" value="Thiolase-like"/>
</dbReference>
<dbReference type="InterPro" id="IPR014030">
    <property type="entry name" value="Ketoacyl_synth_N"/>
</dbReference>
<dbReference type="Gene3D" id="3.10.129.110">
    <property type="entry name" value="Polyketide synthase dehydratase"/>
    <property type="match status" value="1"/>
</dbReference>
<dbReference type="SMART" id="SM00823">
    <property type="entry name" value="PKS_PP"/>
    <property type="match status" value="4"/>
</dbReference>
<dbReference type="SMART" id="SM00826">
    <property type="entry name" value="PKS_DH"/>
    <property type="match status" value="1"/>
</dbReference>
<feature type="domain" description="Ketosynthase family 3 (KS3)" evidence="10">
    <location>
        <begin position="1470"/>
        <end position="1889"/>
    </location>
</feature>
<dbReference type="Pfam" id="PF16197">
    <property type="entry name" value="KAsynt_C_assoc"/>
    <property type="match status" value="3"/>
</dbReference>
<feature type="domain" description="Carrier" evidence="9">
    <location>
        <begin position="23"/>
        <end position="98"/>
    </location>
</feature>
<dbReference type="SUPFAM" id="SSF47336">
    <property type="entry name" value="ACP-like"/>
    <property type="match status" value="4"/>
</dbReference>
<dbReference type="InterPro" id="IPR013968">
    <property type="entry name" value="PKS_KR"/>
</dbReference>
<dbReference type="EMBL" id="MSIE01000007">
    <property type="protein sequence ID" value="OLF18573.1"/>
    <property type="molecule type" value="Genomic_DNA"/>
</dbReference>
<dbReference type="SMART" id="SM00827">
    <property type="entry name" value="PKS_AT"/>
    <property type="match status" value="3"/>
</dbReference>
<keyword evidence="4" id="KW-0677">Repeat</keyword>
<evidence type="ECO:0008006" key="14">
    <source>
        <dbReference type="Google" id="ProtNLM"/>
    </source>
</evidence>
<comment type="caution">
    <text evidence="12">The sequence shown here is derived from an EMBL/GenBank/DDBJ whole genome shotgun (WGS) entry which is preliminary data.</text>
</comment>
<evidence type="ECO:0000256" key="1">
    <source>
        <dbReference type="ARBA" id="ARBA00022450"/>
    </source>
</evidence>
<feature type="domain" description="Carrier" evidence="9">
    <location>
        <begin position="1381"/>
        <end position="1456"/>
    </location>
</feature>
<dbReference type="GO" id="GO:0004315">
    <property type="term" value="F:3-oxoacyl-[acyl-carrier-protein] synthase activity"/>
    <property type="evidence" value="ECO:0007669"/>
    <property type="project" value="InterPro"/>
</dbReference>
<feature type="domain" description="Carrier" evidence="9">
    <location>
        <begin position="4392"/>
        <end position="4467"/>
    </location>
</feature>
<keyword evidence="6" id="KW-0012">Acyltransferase</keyword>
<accession>A0A1Q8CW42</accession>
<dbReference type="InterPro" id="IPR055123">
    <property type="entry name" value="SpnB-like_Rossmann"/>
</dbReference>
<evidence type="ECO:0000256" key="8">
    <source>
        <dbReference type="SAM" id="MobiDB-lite"/>
    </source>
</evidence>
<dbReference type="SUPFAM" id="SSF52151">
    <property type="entry name" value="FabD/lysophospholipase-like"/>
    <property type="match status" value="3"/>
</dbReference>
<keyword evidence="2" id="KW-0597">Phosphoprotein</keyword>
<dbReference type="FunFam" id="1.10.1200.10:FF:000007">
    <property type="entry name" value="Probable polyketide synthase pks17"/>
    <property type="match status" value="3"/>
</dbReference>
<keyword evidence="13" id="KW-1185">Reference proteome</keyword>
<feature type="region of interest" description="N-terminal hotdog fold" evidence="7">
    <location>
        <begin position="3727"/>
        <end position="3848"/>
    </location>
</feature>
<dbReference type="Gene3D" id="1.10.1200.10">
    <property type="entry name" value="ACP-like"/>
    <property type="match status" value="4"/>
</dbReference>
<feature type="non-terminal residue" evidence="12">
    <location>
        <position position="1"/>
    </location>
</feature>
<dbReference type="Pfam" id="PF02801">
    <property type="entry name" value="Ketoacyl-synt_C"/>
    <property type="match status" value="3"/>
</dbReference>
<organism evidence="12 13">
    <name type="scientific">Actinophytocola xanthii</name>
    <dbReference type="NCBI Taxonomy" id="1912961"/>
    <lineage>
        <taxon>Bacteria</taxon>
        <taxon>Bacillati</taxon>
        <taxon>Actinomycetota</taxon>
        <taxon>Actinomycetes</taxon>
        <taxon>Pseudonocardiales</taxon>
        <taxon>Pseudonocardiaceae</taxon>
    </lineage>
</organism>
<protein>
    <recommendedName>
        <fullName evidence="14">Polyketide synthase</fullName>
    </recommendedName>
</protein>
<dbReference type="InterPro" id="IPR032821">
    <property type="entry name" value="PKS_assoc"/>
</dbReference>
<dbReference type="PANTHER" id="PTHR43775:SF51">
    <property type="entry name" value="INACTIVE PHENOLPHTHIOCEROL SYNTHESIS POLYKETIDE SYNTHASE TYPE I PKS1-RELATED"/>
    <property type="match status" value="1"/>
</dbReference>
<dbReference type="Gene3D" id="3.40.366.10">
    <property type="entry name" value="Malonyl-Coenzyme A Acyl Carrier Protein, domain 2"/>
    <property type="match status" value="3"/>
</dbReference>
<dbReference type="InterPro" id="IPR050091">
    <property type="entry name" value="PKS_NRPS_Biosynth_Enz"/>
</dbReference>
<evidence type="ECO:0000313" key="12">
    <source>
        <dbReference type="EMBL" id="OLF18573.1"/>
    </source>
</evidence>
<feature type="region of interest" description="Disordered" evidence="8">
    <location>
        <begin position="3812"/>
        <end position="3859"/>
    </location>
</feature>
<dbReference type="Gene3D" id="3.40.47.10">
    <property type="match status" value="3"/>
</dbReference>
<dbReference type="GO" id="GO:0006633">
    <property type="term" value="P:fatty acid biosynthetic process"/>
    <property type="evidence" value="ECO:0007669"/>
    <property type="project" value="InterPro"/>
</dbReference>
<dbReference type="InterPro" id="IPR001227">
    <property type="entry name" value="Ac_transferase_dom_sf"/>
</dbReference>
<dbReference type="Pfam" id="PF00109">
    <property type="entry name" value="ketoacyl-synt"/>
    <property type="match status" value="3"/>
</dbReference>
<dbReference type="CDD" id="cd08956">
    <property type="entry name" value="KR_3_FAS_SDR_x"/>
    <property type="match status" value="2"/>
</dbReference>
<dbReference type="SMART" id="SM00825">
    <property type="entry name" value="PKS_KS"/>
    <property type="match status" value="3"/>
</dbReference>
<dbReference type="InterPro" id="IPR018201">
    <property type="entry name" value="Ketoacyl_synth_AS"/>
</dbReference>
<dbReference type="InterPro" id="IPR016035">
    <property type="entry name" value="Acyl_Trfase/lysoPLipase"/>
</dbReference>
<feature type="domain" description="Ketosynthase family 3 (KS3)" evidence="10">
    <location>
        <begin position="2863"/>
        <end position="3288"/>
    </location>
</feature>
<dbReference type="CDD" id="cd08952">
    <property type="entry name" value="KR_1_SDR_x"/>
    <property type="match status" value="1"/>
</dbReference>
<evidence type="ECO:0000313" key="13">
    <source>
        <dbReference type="Proteomes" id="UP000185596"/>
    </source>
</evidence>
<reference evidence="12 13" key="1">
    <citation type="submission" date="2016-12" db="EMBL/GenBank/DDBJ databases">
        <title>The draft genome sequence of Actinophytocola sp. 11-183.</title>
        <authorList>
            <person name="Wang W."/>
            <person name="Yuan L."/>
        </authorList>
    </citation>
    <scope>NUCLEOTIDE SEQUENCE [LARGE SCALE GENOMIC DNA]</scope>
    <source>
        <strain evidence="12 13">11-183</strain>
    </source>
</reference>
<dbReference type="InterPro" id="IPR049551">
    <property type="entry name" value="PKS_DH_C"/>
</dbReference>
<dbReference type="Pfam" id="PF22953">
    <property type="entry name" value="SpnB_Rossmann"/>
    <property type="match status" value="2"/>
</dbReference>
<gene>
    <name evidence="12" type="ORF">BU204_06435</name>
</gene>
<evidence type="ECO:0000259" key="10">
    <source>
        <dbReference type="PROSITE" id="PS52004"/>
    </source>
</evidence>
<dbReference type="FunFam" id="3.40.47.10:FF:000019">
    <property type="entry name" value="Polyketide synthase type I"/>
    <property type="match status" value="3"/>
</dbReference>
<evidence type="ECO:0000256" key="2">
    <source>
        <dbReference type="ARBA" id="ARBA00022553"/>
    </source>
</evidence>
<dbReference type="Proteomes" id="UP000185596">
    <property type="component" value="Unassembled WGS sequence"/>
</dbReference>
<keyword evidence="1" id="KW-0596">Phosphopantetheine</keyword>
<dbReference type="PROSITE" id="PS52004">
    <property type="entry name" value="KS3_2"/>
    <property type="match status" value="3"/>
</dbReference>
<feature type="region of interest" description="C-terminal hotdog fold" evidence="7">
    <location>
        <begin position="3858"/>
        <end position="3992"/>
    </location>
</feature>
<evidence type="ECO:0000259" key="9">
    <source>
        <dbReference type="PROSITE" id="PS50075"/>
    </source>
</evidence>
<dbReference type="InterPro" id="IPR020807">
    <property type="entry name" value="PKS_DH"/>
</dbReference>
<keyword evidence="5" id="KW-0511">Multifunctional enzyme</keyword>
<dbReference type="Gene3D" id="3.40.50.720">
    <property type="entry name" value="NAD(P)-binding Rossmann-like Domain"/>
    <property type="match status" value="3"/>
</dbReference>
<dbReference type="SUPFAM" id="SSF51735">
    <property type="entry name" value="NAD(P)-binding Rossmann-fold domains"/>
    <property type="match status" value="6"/>
</dbReference>
<dbReference type="SMART" id="SM01294">
    <property type="entry name" value="PKS_PP_betabranch"/>
    <property type="match status" value="4"/>
</dbReference>
<dbReference type="GO" id="GO:0031177">
    <property type="term" value="F:phosphopantetheine binding"/>
    <property type="evidence" value="ECO:0007669"/>
    <property type="project" value="InterPro"/>
</dbReference>